<organism evidence="1">
    <name type="scientific">uncultured Caudovirales phage</name>
    <dbReference type="NCBI Taxonomy" id="2100421"/>
    <lineage>
        <taxon>Viruses</taxon>
        <taxon>Duplodnaviria</taxon>
        <taxon>Heunggongvirae</taxon>
        <taxon>Uroviricota</taxon>
        <taxon>Caudoviricetes</taxon>
        <taxon>Peduoviridae</taxon>
        <taxon>Maltschvirus</taxon>
        <taxon>Maltschvirus maltsch</taxon>
    </lineage>
</organism>
<proteinExistence type="predicted"/>
<protein>
    <submittedName>
        <fullName evidence="1">Uncharacterized protein</fullName>
    </submittedName>
</protein>
<evidence type="ECO:0000313" key="1">
    <source>
        <dbReference type="EMBL" id="CAB4139736.1"/>
    </source>
</evidence>
<accession>A0A6J5M3S0</accession>
<reference evidence="1" key="1">
    <citation type="submission" date="2020-04" db="EMBL/GenBank/DDBJ databases">
        <authorList>
            <person name="Chiriac C."/>
            <person name="Salcher M."/>
            <person name="Ghai R."/>
            <person name="Kavagutti S V."/>
        </authorList>
    </citation>
    <scope>NUCLEOTIDE SEQUENCE</scope>
</reference>
<gene>
    <name evidence="1" type="ORF">UFOVP354_7</name>
</gene>
<name>A0A6J5M3S0_9CAUD</name>
<sequence length="141" mass="16063">MTDRITAAEYQALTKTKPKKKSKYGNVPTEYGGRTYHSKAEAATAALLDNLQRVGKIRSWLPQQPSFPMPGGGKYTADFEIFIEYKNMLIVLVHDTKGYDTAESKLKRNYVKEKYGVMITTTDSDLIEVVQQRLDFLYLLT</sequence>
<dbReference type="Pfam" id="PF06356">
    <property type="entry name" value="DUF1064"/>
    <property type="match status" value="1"/>
</dbReference>
<dbReference type="InterPro" id="IPR009414">
    <property type="entry name" value="DUF1064"/>
</dbReference>
<dbReference type="EMBL" id="LR796368">
    <property type="protein sequence ID" value="CAB4139736.1"/>
    <property type="molecule type" value="Genomic_DNA"/>
</dbReference>